<dbReference type="EC" id="7.1.1.2" evidence="4 17"/>
<feature type="transmembrane region" description="Helical" evidence="17">
    <location>
        <begin position="190"/>
        <end position="213"/>
    </location>
</feature>
<dbReference type="Pfam" id="PF01059">
    <property type="entry name" value="Oxidored_q5_N"/>
    <property type="match status" value="1"/>
</dbReference>
<comment type="similarity">
    <text evidence="3 17">Belongs to the complex I subunit 4 family.</text>
</comment>
<feature type="domain" description="NADH:quinone oxidoreductase/Mrp antiporter transmembrane" evidence="18">
    <location>
        <begin position="115"/>
        <end position="396"/>
    </location>
</feature>
<keyword evidence="13 17" id="KW-0830">Ubiquinone</keyword>
<feature type="transmembrane region" description="Helical" evidence="17">
    <location>
        <begin position="429"/>
        <end position="447"/>
    </location>
</feature>
<keyword evidence="7 17" id="KW-0679">Respiratory chain</keyword>
<dbReference type="EMBL" id="KR270642">
    <property type="protein sequence ID" value="ALJ93735.1"/>
    <property type="molecule type" value="Genomic_DNA"/>
</dbReference>
<sequence length="453" mass="54526">MKMISFLIMIMFYFFLFMKMQFYKHYYYYFQNMIFFFMLIYIMKINYMKNFFWVNCCFFFGIDKYSFGMLILLIWIIGLSFLASVQNYKLNFYSNYFCLVIFINFFSLILCFSVMNMFVFYFFFEVSLIFTLILLMGWGYQPERIQASLYMLFYTLFGSLPLLFMIMYMYKYYNSMDFYMLLNKINYSNFFIFIFIMISFLIKLPMFLFHLWLPKAHVESPISGSMILAGIMLKLGGYGIIRFMMFMLINMKKFGYFMFTICLFGGIYLSLVCLRQIDMKMLVAYSSVVHMGMMLMGVISMSYIGLMGGYYMMISHGLCSSGMFCLVNFLYERFLSRSILVNKGMVNFFPSMTLWWFLLCMSNMSAPPSMNLFSEVLLIISILMWNSNLLVLLIMMCFFSSLYSLYIYSFSQHGKLMNSYIYGMKMNMIYEYLLVMLHWIPLKYIFIKFKFFL</sequence>
<evidence type="ECO:0000256" key="14">
    <source>
        <dbReference type="ARBA" id="ARBA00023128"/>
    </source>
</evidence>
<dbReference type="PANTHER" id="PTHR43507:SF20">
    <property type="entry name" value="NADH-UBIQUINONE OXIDOREDUCTASE CHAIN 4"/>
    <property type="match status" value="1"/>
</dbReference>
<keyword evidence="6 17" id="KW-0813">Transport</keyword>
<feature type="transmembrane region" description="Helical" evidence="17">
    <location>
        <begin position="67"/>
        <end position="84"/>
    </location>
</feature>
<gene>
    <name evidence="20" type="primary">ND4</name>
</gene>
<dbReference type="InterPro" id="IPR003918">
    <property type="entry name" value="NADH_UbQ_OxRdtase"/>
</dbReference>
<evidence type="ECO:0000256" key="1">
    <source>
        <dbReference type="ARBA" id="ARBA00003257"/>
    </source>
</evidence>
<feature type="transmembrane region" description="Helical" evidence="17">
    <location>
        <begin position="96"/>
        <end position="115"/>
    </location>
</feature>
<dbReference type="GO" id="GO:0003954">
    <property type="term" value="F:NADH dehydrogenase activity"/>
    <property type="evidence" value="ECO:0007669"/>
    <property type="project" value="TreeGrafter"/>
</dbReference>
<dbReference type="InterPro" id="IPR000260">
    <property type="entry name" value="NADH4_N"/>
</dbReference>
<keyword evidence="8 17" id="KW-0812">Transmembrane</keyword>
<evidence type="ECO:0000259" key="19">
    <source>
        <dbReference type="Pfam" id="PF01059"/>
    </source>
</evidence>
<feature type="transmembrane region" description="Helical" evidence="17">
    <location>
        <begin position="378"/>
        <end position="408"/>
    </location>
</feature>
<feature type="transmembrane region" description="Helical" evidence="17">
    <location>
        <begin position="310"/>
        <end position="331"/>
    </location>
</feature>
<feature type="transmembrane region" description="Helical" evidence="17">
    <location>
        <begin position="254"/>
        <end position="274"/>
    </location>
</feature>
<evidence type="ECO:0000256" key="9">
    <source>
        <dbReference type="ARBA" id="ARBA00022967"/>
    </source>
</evidence>
<evidence type="ECO:0000256" key="2">
    <source>
        <dbReference type="ARBA" id="ARBA00004225"/>
    </source>
</evidence>
<protein>
    <recommendedName>
        <fullName evidence="5 17">NADH-ubiquinone oxidoreductase chain 4</fullName>
        <ecNumber evidence="4 17">7.1.1.2</ecNumber>
    </recommendedName>
</protein>
<feature type="transmembrane region" description="Helical" evidence="17">
    <location>
        <begin position="340"/>
        <end position="358"/>
    </location>
</feature>
<dbReference type="AlphaFoldDB" id="A0A342I4E7"/>
<feature type="transmembrane region" description="Helical" evidence="17">
    <location>
        <begin position="29"/>
        <end position="47"/>
    </location>
</feature>
<comment type="catalytic activity">
    <reaction evidence="16 17">
        <text>a ubiquinone + NADH + 5 H(+)(in) = a ubiquinol + NAD(+) + 4 H(+)(out)</text>
        <dbReference type="Rhea" id="RHEA:29091"/>
        <dbReference type="Rhea" id="RHEA-COMP:9565"/>
        <dbReference type="Rhea" id="RHEA-COMP:9566"/>
        <dbReference type="ChEBI" id="CHEBI:15378"/>
        <dbReference type="ChEBI" id="CHEBI:16389"/>
        <dbReference type="ChEBI" id="CHEBI:17976"/>
        <dbReference type="ChEBI" id="CHEBI:57540"/>
        <dbReference type="ChEBI" id="CHEBI:57945"/>
        <dbReference type="EC" id="7.1.1.2"/>
    </reaction>
</comment>
<evidence type="ECO:0000256" key="16">
    <source>
        <dbReference type="ARBA" id="ARBA00049551"/>
    </source>
</evidence>
<evidence type="ECO:0000256" key="5">
    <source>
        <dbReference type="ARBA" id="ARBA00021006"/>
    </source>
</evidence>
<evidence type="ECO:0000256" key="13">
    <source>
        <dbReference type="ARBA" id="ARBA00023075"/>
    </source>
</evidence>
<geneLocation type="mitochondrion" evidence="20"/>
<dbReference type="GO" id="GO:0042773">
    <property type="term" value="P:ATP synthesis coupled electron transport"/>
    <property type="evidence" value="ECO:0007669"/>
    <property type="project" value="InterPro"/>
</dbReference>
<feature type="transmembrane region" description="Helical" evidence="17">
    <location>
        <begin position="225"/>
        <end position="248"/>
    </location>
</feature>
<evidence type="ECO:0000256" key="6">
    <source>
        <dbReference type="ARBA" id="ARBA00022448"/>
    </source>
</evidence>
<evidence type="ECO:0000256" key="8">
    <source>
        <dbReference type="ARBA" id="ARBA00022692"/>
    </source>
</evidence>
<feature type="transmembrane region" description="Helical" evidence="17">
    <location>
        <begin position="6"/>
        <end position="22"/>
    </location>
</feature>
<feature type="domain" description="NADH:ubiquinone oxidoreductase chain 4 N-terminal" evidence="19">
    <location>
        <begin position="3"/>
        <end position="110"/>
    </location>
</feature>
<dbReference type="GO" id="GO:0048039">
    <property type="term" value="F:ubiquinone binding"/>
    <property type="evidence" value="ECO:0007669"/>
    <property type="project" value="TreeGrafter"/>
</dbReference>
<evidence type="ECO:0000256" key="17">
    <source>
        <dbReference type="RuleBase" id="RU003297"/>
    </source>
</evidence>
<keyword evidence="11 17" id="KW-1133">Transmembrane helix</keyword>
<feature type="transmembrane region" description="Helical" evidence="17">
    <location>
        <begin position="152"/>
        <end position="170"/>
    </location>
</feature>
<feature type="transmembrane region" description="Helical" evidence="17">
    <location>
        <begin position="121"/>
        <end position="140"/>
    </location>
</feature>
<evidence type="ECO:0000256" key="10">
    <source>
        <dbReference type="ARBA" id="ARBA00022982"/>
    </source>
</evidence>
<evidence type="ECO:0000256" key="7">
    <source>
        <dbReference type="ARBA" id="ARBA00022660"/>
    </source>
</evidence>
<organism evidence="20">
    <name type="scientific">Foenatopus ruficollis</name>
    <dbReference type="NCBI Taxonomy" id="1738635"/>
    <lineage>
        <taxon>Eukaryota</taxon>
        <taxon>Metazoa</taxon>
        <taxon>Ecdysozoa</taxon>
        <taxon>Arthropoda</taxon>
        <taxon>Hexapoda</taxon>
        <taxon>Insecta</taxon>
        <taxon>Pterygota</taxon>
        <taxon>Neoptera</taxon>
        <taxon>Endopterygota</taxon>
        <taxon>Hymenoptera</taxon>
        <taxon>Apocrita</taxon>
        <taxon>Stephanoidea</taxon>
        <taxon>Stephanidae</taxon>
        <taxon>Stephaninae</taxon>
        <taxon>Foenatopus</taxon>
    </lineage>
</organism>
<accession>A0A342I4E7</accession>
<evidence type="ECO:0000259" key="18">
    <source>
        <dbReference type="Pfam" id="PF00361"/>
    </source>
</evidence>
<dbReference type="Pfam" id="PF00361">
    <property type="entry name" value="Proton_antipo_M"/>
    <property type="match status" value="1"/>
</dbReference>
<dbReference type="GO" id="GO:0008137">
    <property type="term" value="F:NADH dehydrogenase (ubiquinone) activity"/>
    <property type="evidence" value="ECO:0007669"/>
    <property type="project" value="UniProtKB-UniRule"/>
</dbReference>
<keyword evidence="12 17" id="KW-0520">NAD</keyword>
<comment type="function">
    <text evidence="17">Core subunit of the mitochondrial membrane respiratory chain NADH dehydrogenase (Complex I) which catalyzes electron transfer from NADH through the respiratory chain, using ubiquinone as an electron acceptor. Essential for the catalytic activity and assembly of complex I.</text>
</comment>
<evidence type="ECO:0000313" key="20">
    <source>
        <dbReference type="EMBL" id="ALJ93735.1"/>
    </source>
</evidence>
<dbReference type="GO" id="GO:0015990">
    <property type="term" value="P:electron transport coupled proton transport"/>
    <property type="evidence" value="ECO:0007669"/>
    <property type="project" value="TreeGrafter"/>
</dbReference>
<dbReference type="InterPro" id="IPR001750">
    <property type="entry name" value="ND/Mrp_TM"/>
</dbReference>
<evidence type="ECO:0000256" key="11">
    <source>
        <dbReference type="ARBA" id="ARBA00022989"/>
    </source>
</evidence>
<keyword evidence="14 17" id="KW-0496">Mitochondrion</keyword>
<dbReference type="PANTHER" id="PTHR43507">
    <property type="entry name" value="NADH-UBIQUINONE OXIDOREDUCTASE CHAIN 4"/>
    <property type="match status" value="1"/>
</dbReference>
<keyword evidence="10 17" id="KW-0249">Electron transport</keyword>
<comment type="subcellular location">
    <subcellularLocation>
        <location evidence="2 17">Mitochondrion membrane</location>
        <topology evidence="2 17">Multi-pass membrane protein</topology>
    </subcellularLocation>
</comment>
<dbReference type="PRINTS" id="PR01437">
    <property type="entry name" value="NUOXDRDTASE4"/>
</dbReference>
<reference evidence="20" key="1">
    <citation type="submission" date="2015-04" db="EMBL/GenBank/DDBJ databases">
        <title>The complete mitochondrial genome of Foenatopus ruficollis.</title>
        <authorList>
            <person name="Wei S.J."/>
            <person name="Wu Q.L."/>
        </authorList>
    </citation>
    <scope>NUCLEOTIDE SEQUENCE</scope>
</reference>
<name>A0A342I4E7_9HYME</name>
<dbReference type="GO" id="GO:0031966">
    <property type="term" value="C:mitochondrial membrane"/>
    <property type="evidence" value="ECO:0007669"/>
    <property type="project" value="UniProtKB-SubCell"/>
</dbReference>
<proteinExistence type="inferred from homology"/>
<evidence type="ECO:0000256" key="15">
    <source>
        <dbReference type="ARBA" id="ARBA00023136"/>
    </source>
</evidence>
<comment type="function">
    <text evidence="1">Core subunit of the mitochondrial membrane respiratory chain NADH dehydrogenase (Complex I) that is believed to belong to the minimal assembly required for catalysis. Complex I functions in the transfer of electrons from NADH to the respiratory chain. The immediate electron acceptor for the enzyme is believed to be ubiquinone.</text>
</comment>
<keyword evidence="15 17" id="KW-0472">Membrane</keyword>
<keyword evidence="9" id="KW-1278">Translocase</keyword>
<feature type="transmembrane region" description="Helical" evidence="17">
    <location>
        <begin position="281"/>
        <end position="304"/>
    </location>
</feature>
<evidence type="ECO:0000256" key="3">
    <source>
        <dbReference type="ARBA" id="ARBA00009025"/>
    </source>
</evidence>
<evidence type="ECO:0000256" key="4">
    <source>
        <dbReference type="ARBA" id="ARBA00012944"/>
    </source>
</evidence>
<evidence type="ECO:0000256" key="12">
    <source>
        <dbReference type="ARBA" id="ARBA00023027"/>
    </source>
</evidence>